<evidence type="ECO:0000313" key="2">
    <source>
        <dbReference type="EMBL" id="GAA3996634.1"/>
    </source>
</evidence>
<evidence type="ECO:0000313" key="3">
    <source>
        <dbReference type="Proteomes" id="UP001500567"/>
    </source>
</evidence>
<sequence length="147" mass="16884">MSTSALYHLVYQSAATAPFTDQDLEAILIRSRAWNTAHGLTGVLLYSHGEIMQVLEGTKQEVQYIFERIERDNRHQQVVKLSDGPIEQRNFSQWSMGFKAVDAQDFNHLSGYLNPAVPDYLTTYSENENISLHELLTAFVKEDEIRY</sequence>
<reference evidence="3" key="1">
    <citation type="journal article" date="2019" name="Int. J. Syst. Evol. Microbiol.">
        <title>The Global Catalogue of Microorganisms (GCM) 10K type strain sequencing project: providing services to taxonomists for standard genome sequencing and annotation.</title>
        <authorList>
            <consortium name="The Broad Institute Genomics Platform"/>
            <consortium name="The Broad Institute Genome Sequencing Center for Infectious Disease"/>
            <person name="Wu L."/>
            <person name="Ma J."/>
        </authorList>
    </citation>
    <scope>NUCLEOTIDE SEQUENCE [LARGE SCALE GENOMIC DNA]</scope>
    <source>
        <strain evidence="3">JCM 17224</strain>
    </source>
</reference>
<feature type="domain" description="BLUF" evidence="1">
    <location>
        <begin position="6"/>
        <end position="97"/>
    </location>
</feature>
<organism evidence="2 3">
    <name type="scientific">Hymenobacter fastidiosus</name>
    <dbReference type="NCBI Taxonomy" id="486264"/>
    <lineage>
        <taxon>Bacteria</taxon>
        <taxon>Pseudomonadati</taxon>
        <taxon>Bacteroidota</taxon>
        <taxon>Cytophagia</taxon>
        <taxon>Cytophagales</taxon>
        <taxon>Hymenobacteraceae</taxon>
        <taxon>Hymenobacter</taxon>
    </lineage>
</organism>
<dbReference type="InterPro" id="IPR036046">
    <property type="entry name" value="Acylphosphatase-like_dom_sf"/>
</dbReference>
<dbReference type="Gene3D" id="3.30.70.100">
    <property type="match status" value="1"/>
</dbReference>
<gene>
    <name evidence="2" type="ORF">GCM10022408_04060</name>
</gene>
<name>A0ABP7RF90_9BACT</name>
<dbReference type="Pfam" id="PF04940">
    <property type="entry name" value="BLUF"/>
    <property type="match status" value="1"/>
</dbReference>
<dbReference type="SMART" id="SM01034">
    <property type="entry name" value="BLUF"/>
    <property type="match status" value="1"/>
</dbReference>
<keyword evidence="3" id="KW-1185">Reference proteome</keyword>
<dbReference type="InterPro" id="IPR007024">
    <property type="entry name" value="BLUF_domain"/>
</dbReference>
<proteinExistence type="predicted"/>
<comment type="caution">
    <text evidence="2">The sequence shown here is derived from an EMBL/GenBank/DDBJ whole genome shotgun (WGS) entry which is preliminary data.</text>
</comment>
<accession>A0ABP7RF90</accession>
<dbReference type="SUPFAM" id="SSF54975">
    <property type="entry name" value="Acylphosphatase/BLUF domain-like"/>
    <property type="match status" value="1"/>
</dbReference>
<dbReference type="RefSeq" id="WP_345070635.1">
    <property type="nucleotide sequence ID" value="NZ_BAABDJ010000002.1"/>
</dbReference>
<protein>
    <submittedName>
        <fullName evidence="2">BLUF domain-containing protein</fullName>
    </submittedName>
</protein>
<dbReference type="PROSITE" id="PS50925">
    <property type="entry name" value="BLUF"/>
    <property type="match status" value="1"/>
</dbReference>
<evidence type="ECO:0000259" key="1">
    <source>
        <dbReference type="PROSITE" id="PS50925"/>
    </source>
</evidence>
<dbReference type="EMBL" id="BAABDJ010000002">
    <property type="protein sequence ID" value="GAA3996634.1"/>
    <property type="molecule type" value="Genomic_DNA"/>
</dbReference>
<dbReference type="Proteomes" id="UP001500567">
    <property type="component" value="Unassembled WGS sequence"/>
</dbReference>